<evidence type="ECO:0000256" key="1">
    <source>
        <dbReference type="ARBA" id="ARBA00008791"/>
    </source>
</evidence>
<dbReference type="SUPFAM" id="SSF52402">
    <property type="entry name" value="Adenine nucleotide alpha hydrolases-like"/>
    <property type="match status" value="2"/>
</dbReference>
<feature type="domain" description="UspA" evidence="2">
    <location>
        <begin position="1"/>
        <end position="146"/>
    </location>
</feature>
<dbReference type="Gene3D" id="3.40.50.12370">
    <property type="match status" value="1"/>
</dbReference>
<comment type="caution">
    <text evidence="3">The sequence shown here is derived from an EMBL/GenBank/DDBJ whole genome shotgun (WGS) entry which is preliminary data.</text>
</comment>
<keyword evidence="4" id="KW-1185">Reference proteome</keyword>
<comment type="similarity">
    <text evidence="1">Belongs to the universal stress protein A family.</text>
</comment>
<accession>A0A495PVX7</accession>
<name>A0A495PVX7_9FLAO</name>
<dbReference type="PANTHER" id="PTHR46268">
    <property type="entry name" value="STRESS RESPONSE PROTEIN NHAX"/>
    <property type="match status" value="1"/>
</dbReference>
<gene>
    <name evidence="3" type="ORF">BC962_1956</name>
</gene>
<dbReference type="CDD" id="cd00293">
    <property type="entry name" value="USP-like"/>
    <property type="match status" value="1"/>
</dbReference>
<dbReference type="PANTHER" id="PTHR46268:SF6">
    <property type="entry name" value="UNIVERSAL STRESS PROTEIN UP12"/>
    <property type="match status" value="1"/>
</dbReference>
<dbReference type="EMBL" id="RBLG01000002">
    <property type="protein sequence ID" value="RKS53702.1"/>
    <property type="molecule type" value="Genomic_DNA"/>
</dbReference>
<dbReference type="Proteomes" id="UP000276282">
    <property type="component" value="Unassembled WGS sequence"/>
</dbReference>
<reference evidence="3 4" key="1">
    <citation type="submission" date="2018-10" db="EMBL/GenBank/DDBJ databases">
        <title>Genomic Encyclopedia of Archaeal and Bacterial Type Strains, Phase II (KMG-II): from individual species to whole genera.</title>
        <authorList>
            <person name="Goeker M."/>
        </authorList>
    </citation>
    <scope>NUCLEOTIDE SEQUENCE [LARGE SCALE GENOMIC DNA]</scope>
    <source>
        <strain evidence="3 4">DSM 19839</strain>
    </source>
</reference>
<protein>
    <submittedName>
        <fullName evidence="3">Nucleotide-binding universal stress UspA family protein</fullName>
    </submittedName>
</protein>
<evidence type="ECO:0000313" key="3">
    <source>
        <dbReference type="EMBL" id="RKS53702.1"/>
    </source>
</evidence>
<dbReference type="InterPro" id="IPR006015">
    <property type="entry name" value="Universal_stress_UspA"/>
</dbReference>
<organism evidence="3 4">
    <name type="scientific">Gillisia mitskevichiae</name>
    <dbReference type="NCBI Taxonomy" id="270921"/>
    <lineage>
        <taxon>Bacteria</taxon>
        <taxon>Pseudomonadati</taxon>
        <taxon>Bacteroidota</taxon>
        <taxon>Flavobacteriia</taxon>
        <taxon>Flavobacteriales</taxon>
        <taxon>Flavobacteriaceae</taxon>
        <taxon>Gillisia</taxon>
    </lineage>
</organism>
<dbReference type="OrthoDB" id="9788959at2"/>
<dbReference type="PRINTS" id="PR01438">
    <property type="entry name" value="UNVRSLSTRESS"/>
</dbReference>
<proteinExistence type="inferred from homology"/>
<dbReference type="RefSeq" id="WP_121345781.1">
    <property type="nucleotide sequence ID" value="NZ_RBLG01000002.1"/>
</dbReference>
<dbReference type="InterPro" id="IPR006016">
    <property type="entry name" value="UspA"/>
</dbReference>
<dbReference type="Pfam" id="PF00582">
    <property type="entry name" value="Usp"/>
    <property type="match status" value="1"/>
</dbReference>
<dbReference type="AlphaFoldDB" id="A0A495PVX7"/>
<evidence type="ECO:0000313" key="4">
    <source>
        <dbReference type="Proteomes" id="UP000276282"/>
    </source>
</evidence>
<sequence>MRKILIPTDFSQNALNAIKYGLELFKYDRCEIYVLHAYSDEVYNTKGLLVRAEFDALKQQVFLNSEANLKKLKKEILTFSPNPKHEIIIRSEFETLVDSVNDLADKENIDVIIMGTRGKTNDKKLSFGSNTLNVVKYVKCPVLAVPNSFKKGTPSKILFPTDYLLPFKRREIKLLSTMAANFVAGITFLHISKFDQLSYRQLDNKAFLKSNIENNKADFVTIMGEGLTSTINNYIKSNGIDMLVMVNARHSYLENILYTSTIDKIGLSLELPFLILQNLQRY</sequence>
<evidence type="ECO:0000259" key="2">
    <source>
        <dbReference type="Pfam" id="PF00582"/>
    </source>
</evidence>